<sequence>MDPDYEFYLMGDTNFHLTNAETEENEPQYEIFLNSLKQDGDVWVVQADERNGSPENHRMENVTDEVFDQEIRREKTDITVENVVYTPHVGSCRKKQRVDKDPDTAPSHTYSTQHNNEKFGRSAKNPIGKNERISAKVTKGVVCEASRNVEVVDGDYQVFLQNFIQDEDGKLHSIFIVGTRSTKGKPKPLAVPGRSDGDEDEGCICLGNPNGEGDSLFREQVMKILRKPYNKEERQRLAEDMKATKPVERNLDLRHGREQSYLTNKNGKSYLDHYPAVKLMFCLAFSSSCLDVEFVCI</sequence>
<organism evidence="2 3">
    <name type="scientific">Oldenlandia corymbosa var. corymbosa</name>
    <dbReference type="NCBI Taxonomy" id="529605"/>
    <lineage>
        <taxon>Eukaryota</taxon>
        <taxon>Viridiplantae</taxon>
        <taxon>Streptophyta</taxon>
        <taxon>Embryophyta</taxon>
        <taxon>Tracheophyta</taxon>
        <taxon>Spermatophyta</taxon>
        <taxon>Magnoliopsida</taxon>
        <taxon>eudicotyledons</taxon>
        <taxon>Gunneridae</taxon>
        <taxon>Pentapetalae</taxon>
        <taxon>asterids</taxon>
        <taxon>lamiids</taxon>
        <taxon>Gentianales</taxon>
        <taxon>Rubiaceae</taxon>
        <taxon>Rubioideae</taxon>
        <taxon>Spermacoceae</taxon>
        <taxon>Hedyotis-Oldenlandia complex</taxon>
        <taxon>Oldenlandia</taxon>
    </lineage>
</organism>
<reference evidence="2" key="1">
    <citation type="submission" date="2023-03" db="EMBL/GenBank/DDBJ databases">
        <authorList>
            <person name="Julca I."/>
        </authorList>
    </citation>
    <scope>NUCLEOTIDE SEQUENCE</scope>
</reference>
<proteinExistence type="predicted"/>
<dbReference type="EMBL" id="OX459125">
    <property type="protein sequence ID" value="CAI9115530.1"/>
    <property type="molecule type" value="Genomic_DNA"/>
</dbReference>
<dbReference type="Proteomes" id="UP001161247">
    <property type="component" value="Chromosome 8"/>
</dbReference>
<dbReference type="PANTHER" id="PTHR34194">
    <property type="entry name" value="F14J8.16 PROTEIN"/>
    <property type="match status" value="1"/>
</dbReference>
<name>A0AAV1E618_OLDCO</name>
<protein>
    <submittedName>
        <fullName evidence="2">OLC1v1016447C1</fullName>
    </submittedName>
</protein>
<evidence type="ECO:0000313" key="3">
    <source>
        <dbReference type="Proteomes" id="UP001161247"/>
    </source>
</evidence>
<evidence type="ECO:0000313" key="2">
    <source>
        <dbReference type="EMBL" id="CAI9115530.1"/>
    </source>
</evidence>
<accession>A0AAV1E618</accession>
<dbReference type="AlphaFoldDB" id="A0AAV1E618"/>
<keyword evidence="3" id="KW-1185">Reference proteome</keyword>
<feature type="region of interest" description="Disordered" evidence="1">
    <location>
        <begin position="93"/>
        <end position="126"/>
    </location>
</feature>
<evidence type="ECO:0000256" key="1">
    <source>
        <dbReference type="SAM" id="MobiDB-lite"/>
    </source>
</evidence>
<dbReference type="PANTHER" id="PTHR34194:SF2">
    <property type="entry name" value="F14J8.16 PROTEIN"/>
    <property type="match status" value="1"/>
</dbReference>
<gene>
    <name evidence="2" type="ORF">OLC1_LOCUS22039</name>
</gene>